<sequence>MRVLIVGGTGVIGSKLVRYFKEKNIDIKFTYLKNHLPIDGGYYLDITEKTPTVKFISDMKPDIIVHTTAITNVDLCEINRDLADLVNVNGIKNVIEGATISRSKIIYISTSAVFDGRKKEYEENECVSPLSHYGVTKAKGEEYVKTSGLPYLILRTDQPYCWIEKWQHTNSVLRVLETLGSQKTLNEVVDWHNTPTYVPDFVRVVFELCDKADGIFHVVGSDFINRYEWALETARIFGLNQELIKPINSDELNLPAKRSNVKLVNHKLLQKFGISMSGVEEGLKNMNSIRKT</sequence>
<dbReference type="GO" id="GO:0005829">
    <property type="term" value="C:cytosol"/>
    <property type="evidence" value="ECO:0007669"/>
    <property type="project" value="TreeGrafter"/>
</dbReference>
<keyword evidence="3" id="KW-1185">Reference proteome</keyword>
<dbReference type="GO" id="GO:0008831">
    <property type="term" value="F:dTDP-4-dehydrorhamnose reductase activity"/>
    <property type="evidence" value="ECO:0007669"/>
    <property type="project" value="TreeGrafter"/>
</dbReference>
<dbReference type="KEGG" id="tah:SU86_006990"/>
<dbReference type="Pfam" id="PF04321">
    <property type="entry name" value="RmlD_sub_bind"/>
    <property type="match status" value="1"/>
</dbReference>
<evidence type="ECO:0000313" key="2">
    <source>
        <dbReference type="EMBL" id="AJZ76154.1"/>
    </source>
</evidence>
<feature type="domain" description="RmlD-like substrate binding" evidence="1">
    <location>
        <begin position="1"/>
        <end position="286"/>
    </location>
</feature>
<dbReference type="InterPro" id="IPR005913">
    <property type="entry name" value="dTDP_dehydrorham_reduct"/>
</dbReference>
<evidence type="ECO:0000313" key="3">
    <source>
        <dbReference type="Proteomes" id="UP000266745"/>
    </source>
</evidence>
<dbReference type="InterPro" id="IPR036291">
    <property type="entry name" value="NAD(P)-bd_dom_sf"/>
</dbReference>
<dbReference type="STRING" id="1603555.SU86_006990"/>
<dbReference type="AlphaFoldDB" id="A0A3G1B5P4"/>
<dbReference type="GO" id="GO:0019305">
    <property type="term" value="P:dTDP-rhamnose biosynthetic process"/>
    <property type="evidence" value="ECO:0007669"/>
    <property type="project" value="TreeGrafter"/>
</dbReference>
<organism evidence="2 3">
    <name type="scientific">Candidatus Nitrosotenuis cloacae</name>
    <dbReference type="NCBI Taxonomy" id="1603555"/>
    <lineage>
        <taxon>Archaea</taxon>
        <taxon>Nitrososphaerota</taxon>
        <taxon>Candidatus Nitrosotenuis</taxon>
    </lineage>
</organism>
<name>A0A3G1B5P4_9ARCH</name>
<gene>
    <name evidence="2" type="ORF">SU86_006990</name>
</gene>
<dbReference type="CDD" id="cd05254">
    <property type="entry name" value="dTDP_HR_like_SDR_e"/>
    <property type="match status" value="1"/>
</dbReference>
<dbReference type="Gene3D" id="3.40.50.720">
    <property type="entry name" value="NAD(P)-binding Rossmann-like Domain"/>
    <property type="match status" value="1"/>
</dbReference>
<accession>A0A3G1B5P4</accession>
<reference evidence="2 3" key="1">
    <citation type="journal article" date="2016" name="Sci. Rep.">
        <title>A novel ammonia-oxidizing archaeon from wastewater treatment plant: Its enrichment, physiological and genomic characteristics.</title>
        <authorList>
            <person name="Li Y."/>
            <person name="Ding K."/>
            <person name="Wen X."/>
            <person name="Zhang B."/>
            <person name="Shen B."/>
            <person name="Yang Y."/>
        </authorList>
    </citation>
    <scope>NUCLEOTIDE SEQUENCE [LARGE SCALE GENOMIC DNA]</scope>
    <source>
        <strain evidence="2 3">SAT1</strain>
    </source>
</reference>
<protein>
    <recommendedName>
        <fullName evidence="1">RmlD-like substrate binding domain-containing protein</fullName>
    </recommendedName>
</protein>
<dbReference type="PANTHER" id="PTHR10491">
    <property type="entry name" value="DTDP-4-DEHYDRORHAMNOSE REDUCTASE"/>
    <property type="match status" value="1"/>
</dbReference>
<dbReference type="Proteomes" id="UP000266745">
    <property type="component" value="Chromosome"/>
</dbReference>
<dbReference type="PANTHER" id="PTHR10491:SF4">
    <property type="entry name" value="METHIONINE ADENOSYLTRANSFERASE 2 SUBUNIT BETA"/>
    <property type="match status" value="1"/>
</dbReference>
<dbReference type="OrthoDB" id="4907at2157"/>
<dbReference type="SUPFAM" id="SSF51735">
    <property type="entry name" value="NAD(P)-binding Rossmann-fold domains"/>
    <property type="match status" value="1"/>
</dbReference>
<proteinExistence type="predicted"/>
<dbReference type="InterPro" id="IPR029903">
    <property type="entry name" value="RmlD-like-bd"/>
</dbReference>
<evidence type="ECO:0000259" key="1">
    <source>
        <dbReference type="Pfam" id="PF04321"/>
    </source>
</evidence>
<dbReference type="EMBL" id="CP011097">
    <property type="protein sequence ID" value="AJZ76154.1"/>
    <property type="molecule type" value="Genomic_DNA"/>
</dbReference>